<evidence type="ECO:0000259" key="2">
    <source>
        <dbReference type="PROSITE" id="PS51391"/>
    </source>
</evidence>
<proteinExistence type="predicted"/>
<dbReference type="InterPro" id="IPR008942">
    <property type="entry name" value="ENTH_VHS"/>
</dbReference>
<dbReference type="Gene3D" id="1.25.40.90">
    <property type="match status" value="1"/>
</dbReference>
<dbReference type="SMART" id="SM00582">
    <property type="entry name" value="RPR"/>
    <property type="match status" value="1"/>
</dbReference>
<evidence type="ECO:0000313" key="3">
    <source>
        <dbReference type="EMBL" id="KAJ1610233.1"/>
    </source>
</evidence>
<feature type="compositionally biased region" description="Low complexity" evidence="1">
    <location>
        <begin position="173"/>
        <end position="191"/>
    </location>
</feature>
<feature type="region of interest" description="Disordered" evidence="1">
    <location>
        <begin position="156"/>
        <end position="192"/>
    </location>
</feature>
<accession>A0A9D5DKF4</accession>
<gene>
    <name evidence="3" type="ORF">OJ253_1273</name>
</gene>
<evidence type="ECO:0000256" key="1">
    <source>
        <dbReference type="SAM" id="MobiDB-lite"/>
    </source>
</evidence>
<dbReference type="GO" id="GO:0031124">
    <property type="term" value="P:mRNA 3'-end processing"/>
    <property type="evidence" value="ECO:0007669"/>
    <property type="project" value="InterPro"/>
</dbReference>
<dbReference type="Pfam" id="PF04818">
    <property type="entry name" value="CID"/>
    <property type="match status" value="1"/>
</dbReference>
<comment type="caution">
    <text evidence="3">The sequence shown here is derived from an EMBL/GenBank/DDBJ whole genome shotgun (WGS) entry which is preliminary data.</text>
</comment>
<dbReference type="SUPFAM" id="SSF48464">
    <property type="entry name" value="ENTH/VHS domain"/>
    <property type="match status" value="1"/>
</dbReference>
<dbReference type="PANTHER" id="PTHR15921:SF3">
    <property type="entry name" value="PRE-MRNA CLEAVAGE COMPLEX 2 PROTEIN PCF11"/>
    <property type="match status" value="1"/>
</dbReference>
<dbReference type="OrthoDB" id="343582at2759"/>
<dbReference type="GO" id="GO:0005737">
    <property type="term" value="C:cytoplasm"/>
    <property type="evidence" value="ECO:0007669"/>
    <property type="project" value="TreeGrafter"/>
</dbReference>
<sequence length="954" mass="107528">MDSSSPEKLVRIRYAEVLRNLRGPAGSGKMIQNLTLLAEDQRQYAHIIASVILEEIPRSDIPRKYVLLCLVDSIVRKCRSGSIFFPYFLPYIAPYFAEAYTTKTSPQILRSLEKLLKVWCDSFPRDIVQKLISTTNNVRSKLNEAPIEIEVNGANTVSSKPNTSNVKPVGGLNSSSATDAANSNNTENSNNGMDKALANEMYINISKAIINKCNIKDVGNAMLNKLVLDPTVHKIAYLNTYGKIQESQMLMDTLIMSIDSKNVEHKHMNTSDQIPASKRQKQDVSVVKVTRGPEINSINHHFGHTTSQSSKLIGVPFNIQQHIVPQIPPNQSVMLSNASNTTVPPSVSAAVAAAAAAAAAVVQSKAQIQQQKHASVMMSPQPIINQVITSQQLSSAASQPTSSSLLNNSGVSNSIKKTFSPRFLENSTSSILFAVWNQLFQNRSKKESDSLKRIHSSIIDGKGDQNIFLEGLQVKEVGDLLLFYKRLQENVDASIQFKKTVWLKSHFIKKRIIDNINDFNLQANISMYYADRPNQCHTCGYRFIDNKKRESHIQVHLSKNLIFRQKKQNSNFQSLWPSLQDWIYTSDKNTSESSIEISSENRELLVDSHDRIVNSINEKGSEFIKDASKTSDKGIGFSELFNSLFKHKSVIKFCVENNDSCRNNDGSTETRRVDSDARYTNLTPTTTRANKHTLLTQYVNYLKNISSFNFEDSFNKLKFINDEMSNDVYGDLLDDIDDICNSFSSLWGEMVQSVNSTYTPIDHLHMVCDICHETLKIKWCPINKSWISADAVALTRSSNTRLLKDEHSTNDSHNLMLAVVDTHQEVGNSKLNSIREKVNSNMLNFIQWKFPAQNLVNSNKVIEFRPFGEVCSFIGSGSSFAHNLVGDGFFTAHKSCFIHYFIYSDINNKISNVIKVRPRKYSYSIPNYHFTSRNKVIIKVIQKDNKNIKRFSVI</sequence>
<reference evidence="3" key="1">
    <citation type="submission" date="2022-10" db="EMBL/GenBank/DDBJ databases">
        <title>Adaptive evolution leads to modifications in subtelomeric GC content in a zoonotic Cryptosporidium species.</title>
        <authorList>
            <person name="Li J."/>
            <person name="Feng Y."/>
            <person name="Xiao L."/>
        </authorList>
    </citation>
    <scope>NUCLEOTIDE SEQUENCE</scope>
    <source>
        <strain evidence="3">33844</strain>
    </source>
</reference>
<dbReference type="GO" id="GO:0003729">
    <property type="term" value="F:mRNA binding"/>
    <property type="evidence" value="ECO:0007669"/>
    <property type="project" value="InterPro"/>
</dbReference>
<dbReference type="InterPro" id="IPR013087">
    <property type="entry name" value="Znf_C2H2_type"/>
</dbReference>
<dbReference type="EMBL" id="JAPCXC010000026">
    <property type="protein sequence ID" value="KAJ1610233.1"/>
    <property type="molecule type" value="Genomic_DNA"/>
</dbReference>
<dbReference type="PROSITE" id="PS00028">
    <property type="entry name" value="ZINC_FINGER_C2H2_1"/>
    <property type="match status" value="1"/>
</dbReference>
<dbReference type="GO" id="GO:0006369">
    <property type="term" value="P:termination of RNA polymerase II transcription"/>
    <property type="evidence" value="ECO:0007669"/>
    <property type="project" value="InterPro"/>
</dbReference>
<dbReference type="AlphaFoldDB" id="A0A9D5DKF4"/>
<dbReference type="InterPro" id="IPR045154">
    <property type="entry name" value="PCF11-like"/>
</dbReference>
<dbReference type="InterPro" id="IPR047415">
    <property type="entry name" value="Pcf11_CID"/>
</dbReference>
<dbReference type="InterPro" id="IPR006569">
    <property type="entry name" value="CID_dom"/>
</dbReference>
<dbReference type="GO" id="GO:0005849">
    <property type="term" value="C:mRNA cleavage factor complex"/>
    <property type="evidence" value="ECO:0007669"/>
    <property type="project" value="TreeGrafter"/>
</dbReference>
<dbReference type="PANTHER" id="PTHR15921">
    <property type="entry name" value="PRE-MRNA CLEAVAGE COMPLEX II"/>
    <property type="match status" value="1"/>
</dbReference>
<protein>
    <submittedName>
        <fullName evidence="3">RPR domain-containing protein</fullName>
    </submittedName>
</protein>
<feature type="compositionally biased region" description="Polar residues" evidence="1">
    <location>
        <begin position="156"/>
        <end position="166"/>
    </location>
</feature>
<dbReference type="PROSITE" id="PS51391">
    <property type="entry name" value="CID"/>
    <property type="match status" value="1"/>
</dbReference>
<organism evidence="3">
    <name type="scientific">Cryptosporidium canis</name>
    <dbReference type="NCBI Taxonomy" id="195482"/>
    <lineage>
        <taxon>Eukaryota</taxon>
        <taxon>Sar</taxon>
        <taxon>Alveolata</taxon>
        <taxon>Apicomplexa</taxon>
        <taxon>Conoidasida</taxon>
        <taxon>Coccidia</taxon>
        <taxon>Eucoccidiorida</taxon>
        <taxon>Eimeriorina</taxon>
        <taxon>Cryptosporidiidae</taxon>
        <taxon>Cryptosporidium</taxon>
    </lineage>
</organism>
<dbReference type="CDD" id="cd16982">
    <property type="entry name" value="CID_Pcf11"/>
    <property type="match status" value="1"/>
</dbReference>
<dbReference type="Proteomes" id="UP001067231">
    <property type="component" value="Unassembled WGS sequence"/>
</dbReference>
<name>A0A9D5DKF4_9CRYT</name>
<feature type="domain" description="CID" evidence="2">
    <location>
        <begin position="6"/>
        <end position="139"/>
    </location>
</feature>
<dbReference type="GO" id="GO:0000993">
    <property type="term" value="F:RNA polymerase II complex binding"/>
    <property type="evidence" value="ECO:0007669"/>
    <property type="project" value="InterPro"/>
</dbReference>